<name>A0A179FSB5_METCM</name>
<accession>A0A179FSB5</accession>
<dbReference type="GeneID" id="28857582"/>
<keyword evidence="2" id="KW-1185">Reference proteome</keyword>
<comment type="caution">
    <text evidence="1">The sequence shown here is derived from an EMBL/GenBank/DDBJ whole genome shotgun (WGS) entry which is preliminary data.</text>
</comment>
<evidence type="ECO:0000313" key="2">
    <source>
        <dbReference type="Proteomes" id="UP000078397"/>
    </source>
</evidence>
<evidence type="ECO:0000313" key="1">
    <source>
        <dbReference type="EMBL" id="OAQ68515.1"/>
    </source>
</evidence>
<dbReference type="EMBL" id="LSBJ02000003">
    <property type="protein sequence ID" value="OAQ68515.1"/>
    <property type="molecule type" value="Genomic_DNA"/>
</dbReference>
<dbReference type="Proteomes" id="UP000078397">
    <property type="component" value="Unassembled WGS sequence"/>
</dbReference>
<dbReference type="AlphaFoldDB" id="A0A179FSB5"/>
<proteinExistence type="predicted"/>
<dbReference type="RefSeq" id="XP_018145365.1">
    <property type="nucleotide sequence ID" value="XM_018293588.1"/>
</dbReference>
<dbReference type="KEGG" id="pchm:VFPPC_15835"/>
<protein>
    <submittedName>
        <fullName evidence="1">Uncharacterized protein</fullName>
    </submittedName>
</protein>
<gene>
    <name evidence="1" type="ORF">VFPPC_15835</name>
</gene>
<organism evidence="1 2">
    <name type="scientific">Pochonia chlamydosporia 170</name>
    <dbReference type="NCBI Taxonomy" id="1380566"/>
    <lineage>
        <taxon>Eukaryota</taxon>
        <taxon>Fungi</taxon>
        <taxon>Dikarya</taxon>
        <taxon>Ascomycota</taxon>
        <taxon>Pezizomycotina</taxon>
        <taxon>Sordariomycetes</taxon>
        <taxon>Hypocreomycetidae</taxon>
        <taxon>Hypocreales</taxon>
        <taxon>Clavicipitaceae</taxon>
        <taxon>Pochonia</taxon>
    </lineage>
</organism>
<reference evidence="1 2" key="1">
    <citation type="journal article" date="2016" name="PLoS Pathog.">
        <title>Biosynthesis of antibiotic leucinostatins in bio-control fungus Purpureocillium lilacinum and their inhibition on phytophthora revealed by genome mining.</title>
        <authorList>
            <person name="Wang G."/>
            <person name="Liu Z."/>
            <person name="Lin R."/>
            <person name="Li E."/>
            <person name="Mao Z."/>
            <person name="Ling J."/>
            <person name="Yang Y."/>
            <person name="Yin W.B."/>
            <person name="Xie B."/>
        </authorList>
    </citation>
    <scope>NUCLEOTIDE SEQUENCE [LARGE SCALE GENOMIC DNA]</scope>
    <source>
        <strain evidence="1">170</strain>
    </source>
</reference>
<sequence length="209" mass="23875">MVAKWRYYFWHCIVDRQMGVNKIYFQKQTKSSAGLEWLFGKGLIPRYPCLRLNFPSFAGLRKLDAASWAYVKFLAWSGGGGHLANSTRMQVPKDNDAGSHGTSIDSMAGWQAGNVVIAKVVCRRSSLHLKMALGVAPRQLCKWACRLSLMSPLIRMVTLIYCFLRVSNSRHKAENTADCIRVFYERFKVKWSGRQSSICQIWRLECVGR</sequence>